<dbReference type="Gene3D" id="3.40.50.10260">
    <property type="entry name" value="YjeF N-terminal domain"/>
    <property type="match status" value="1"/>
</dbReference>
<dbReference type="InterPro" id="IPR036652">
    <property type="entry name" value="YjeF_N_dom_sf"/>
</dbReference>
<dbReference type="PROSITE" id="PS51385">
    <property type="entry name" value="YJEF_N"/>
    <property type="match status" value="1"/>
</dbReference>
<dbReference type="GO" id="GO:0046872">
    <property type="term" value="F:metal ion binding"/>
    <property type="evidence" value="ECO:0007669"/>
    <property type="project" value="UniProtKB-UniRule"/>
</dbReference>
<evidence type="ECO:0000259" key="21">
    <source>
        <dbReference type="PROSITE" id="PS51385"/>
    </source>
</evidence>
<comment type="subunit">
    <text evidence="17">Homotetramer.</text>
</comment>
<feature type="binding site" evidence="18">
    <location>
        <position position="57"/>
    </location>
    <ligand>
        <name>K(+)</name>
        <dbReference type="ChEBI" id="CHEBI:29103"/>
    </ligand>
</feature>
<keyword evidence="13" id="KW-0511">Multifunctional enzyme</keyword>
<evidence type="ECO:0000256" key="11">
    <source>
        <dbReference type="ARBA" id="ARBA00023235"/>
    </source>
</evidence>
<feature type="binding site" evidence="17">
    <location>
        <position position="313"/>
    </location>
    <ligand>
        <name>(6S)-NADPHX</name>
        <dbReference type="ChEBI" id="CHEBI:64076"/>
    </ligand>
</feature>
<feature type="binding site" evidence="17">
    <location>
        <position position="432"/>
    </location>
    <ligand>
        <name>(6S)-NADPHX</name>
        <dbReference type="ChEBI" id="CHEBI:64076"/>
    </ligand>
</feature>
<keyword evidence="12 17" id="KW-0456">Lyase</keyword>
<comment type="function">
    <text evidence="18">Catalyzes the epimerization of the S- and R-forms of NAD(P)HX, a damaged form of NAD(P)H that is a result of enzymatic or heat-dependent hydration. This is a prerequisite for the S-specific NAD(P)H-hydrate dehydratase to allow the repair of both epimers of NAD(P)HX.</text>
</comment>
<dbReference type="HAMAP" id="MF_01966">
    <property type="entry name" value="NADHX_epimerase"/>
    <property type="match status" value="1"/>
</dbReference>
<comment type="cofactor">
    <cofactor evidence="18 19">
        <name>K(+)</name>
        <dbReference type="ChEBI" id="CHEBI:29103"/>
    </cofactor>
    <text evidence="18 19">Binds 1 potassium ion per subunit.</text>
</comment>
<evidence type="ECO:0000256" key="7">
    <source>
        <dbReference type="ARBA" id="ARBA00022840"/>
    </source>
</evidence>
<evidence type="ECO:0000256" key="18">
    <source>
        <dbReference type="HAMAP-Rule" id="MF_01966"/>
    </source>
</evidence>
<evidence type="ECO:0000256" key="17">
    <source>
        <dbReference type="HAMAP-Rule" id="MF_01965"/>
    </source>
</evidence>
<evidence type="ECO:0000256" key="8">
    <source>
        <dbReference type="ARBA" id="ARBA00022857"/>
    </source>
</evidence>
<feature type="binding site" evidence="18">
    <location>
        <position position="152"/>
    </location>
    <ligand>
        <name>(6S)-NADPHX</name>
        <dbReference type="ChEBI" id="CHEBI:64076"/>
    </ligand>
</feature>
<evidence type="ECO:0000256" key="10">
    <source>
        <dbReference type="ARBA" id="ARBA00023027"/>
    </source>
</evidence>
<dbReference type="NCBIfam" id="TIGR00197">
    <property type="entry name" value="yjeF_nterm"/>
    <property type="match status" value="1"/>
</dbReference>
<evidence type="ECO:0000256" key="5">
    <source>
        <dbReference type="ARBA" id="ARBA00022723"/>
    </source>
</evidence>
<dbReference type="PANTHER" id="PTHR12592:SF0">
    <property type="entry name" value="ATP-DEPENDENT (S)-NAD(P)H-HYDRATE DEHYDRATASE"/>
    <property type="match status" value="1"/>
</dbReference>
<keyword evidence="10 17" id="KW-0520">NAD</keyword>
<dbReference type="EC" id="4.2.1.136" evidence="19"/>
<dbReference type="PIRSF" id="PIRSF017184">
    <property type="entry name" value="Nnr"/>
    <property type="match status" value="1"/>
</dbReference>
<keyword evidence="5 18" id="KW-0479">Metal-binding</keyword>
<dbReference type="AlphaFoldDB" id="A0A937M2K9"/>
<dbReference type="InterPro" id="IPR004443">
    <property type="entry name" value="YjeF_N_dom"/>
</dbReference>
<keyword evidence="11 18" id="KW-0413">Isomerase</keyword>
<dbReference type="InterPro" id="IPR030677">
    <property type="entry name" value="Nnr"/>
</dbReference>
<comment type="similarity">
    <text evidence="4 19">In the C-terminal section; belongs to the NnrD/CARKD family.</text>
</comment>
<reference evidence="22" key="1">
    <citation type="submission" date="2020-10" db="EMBL/GenBank/DDBJ databases">
        <title>Microbiome of the Black Sea water column analyzed by genome centric metagenomics.</title>
        <authorList>
            <person name="Cabello-Yeves P.J."/>
            <person name="Callieri C."/>
            <person name="Picazo A."/>
            <person name="Mehrshad M."/>
            <person name="Haro-Moreno J.M."/>
            <person name="Roda-Garcia J."/>
            <person name="Dzembekova N."/>
            <person name="Slabakova V."/>
            <person name="Slabakova N."/>
            <person name="Moncheva S."/>
            <person name="Rodriguez-Valera F."/>
        </authorList>
    </citation>
    <scope>NUCLEOTIDE SEQUENCE</scope>
    <source>
        <strain evidence="22">BS30m-G43</strain>
    </source>
</reference>
<comment type="similarity">
    <text evidence="3 19">In the N-terminal section; belongs to the NnrE/AIBP family.</text>
</comment>
<protein>
    <recommendedName>
        <fullName evidence="19">Bifunctional NAD(P)H-hydrate repair enzyme</fullName>
    </recommendedName>
    <alternativeName>
        <fullName evidence="19">Nicotinamide nucleotide repair protein</fullName>
    </alternativeName>
    <domain>
        <recommendedName>
            <fullName evidence="19">ADP-dependent (S)-NAD(P)H-hydrate dehydratase</fullName>
            <ecNumber evidence="19">4.2.1.136</ecNumber>
        </recommendedName>
        <alternativeName>
            <fullName evidence="19">ADP-dependent NAD(P)HX dehydratase</fullName>
        </alternativeName>
    </domain>
    <domain>
        <recommendedName>
            <fullName evidence="19">NAD(P)H-hydrate epimerase</fullName>
            <ecNumber evidence="19">5.1.99.6</ecNumber>
        </recommendedName>
    </domain>
</protein>
<keyword evidence="6 17" id="KW-0547">Nucleotide-binding</keyword>
<dbReference type="CDD" id="cd01171">
    <property type="entry name" value="YXKO-related"/>
    <property type="match status" value="1"/>
</dbReference>
<evidence type="ECO:0000256" key="1">
    <source>
        <dbReference type="ARBA" id="ARBA00000013"/>
    </source>
</evidence>
<feature type="binding site" evidence="17">
    <location>
        <position position="367"/>
    </location>
    <ligand>
        <name>(6S)-NADPHX</name>
        <dbReference type="ChEBI" id="CHEBI:64076"/>
    </ligand>
</feature>
<dbReference type="Pfam" id="PF01256">
    <property type="entry name" value="Carb_kinase"/>
    <property type="match status" value="1"/>
</dbReference>
<dbReference type="GO" id="GO:0005524">
    <property type="term" value="F:ATP binding"/>
    <property type="evidence" value="ECO:0007669"/>
    <property type="project" value="UniProtKB-UniRule"/>
</dbReference>
<evidence type="ECO:0000259" key="20">
    <source>
        <dbReference type="PROSITE" id="PS51383"/>
    </source>
</evidence>
<comment type="caution">
    <text evidence="18">Lacks conserved residue(s) required for the propagation of feature annotation.</text>
</comment>
<proteinExistence type="inferred from homology"/>
<feature type="domain" description="YjeF C-terminal" evidence="20">
    <location>
        <begin position="217"/>
        <end position="491"/>
    </location>
</feature>
<dbReference type="GO" id="GO:0052856">
    <property type="term" value="F:NAD(P)HX epimerase activity"/>
    <property type="evidence" value="ECO:0007669"/>
    <property type="project" value="UniProtKB-UniRule"/>
</dbReference>
<comment type="similarity">
    <text evidence="17">Belongs to the NnrD/CARKD family.</text>
</comment>
<dbReference type="GO" id="GO:0052855">
    <property type="term" value="F:ADP-dependent NAD(P)H-hydrate dehydratase activity"/>
    <property type="evidence" value="ECO:0007669"/>
    <property type="project" value="UniProtKB-UniRule"/>
</dbReference>
<comment type="catalytic activity">
    <reaction evidence="2 18 19">
        <text>(6R)-NADPHX = (6S)-NADPHX</text>
        <dbReference type="Rhea" id="RHEA:32227"/>
        <dbReference type="ChEBI" id="CHEBI:64076"/>
        <dbReference type="ChEBI" id="CHEBI:64077"/>
        <dbReference type="EC" id="5.1.99.6"/>
    </reaction>
</comment>
<comment type="cofactor">
    <cofactor evidence="17">
        <name>Mg(2+)</name>
        <dbReference type="ChEBI" id="CHEBI:18420"/>
    </cofactor>
</comment>
<dbReference type="InterPro" id="IPR000631">
    <property type="entry name" value="CARKD"/>
</dbReference>
<gene>
    <name evidence="17" type="primary">nnrD</name>
    <name evidence="18" type="synonym">nnrE</name>
    <name evidence="22" type="ORF">ISR29_04765</name>
</gene>
<accession>A0A937M2K9</accession>
<evidence type="ECO:0000256" key="4">
    <source>
        <dbReference type="ARBA" id="ARBA00009524"/>
    </source>
</evidence>
<feature type="binding site" evidence="17">
    <location>
        <position position="431"/>
    </location>
    <ligand>
        <name>AMP</name>
        <dbReference type="ChEBI" id="CHEBI:456215"/>
    </ligand>
</feature>
<feature type="binding site" evidence="18">
    <location>
        <position position="120"/>
    </location>
    <ligand>
        <name>K(+)</name>
        <dbReference type="ChEBI" id="CHEBI:29103"/>
    </ligand>
</feature>
<keyword evidence="9 18" id="KW-0630">Potassium</keyword>
<dbReference type="GO" id="GO:0046496">
    <property type="term" value="P:nicotinamide nucleotide metabolic process"/>
    <property type="evidence" value="ECO:0007669"/>
    <property type="project" value="UniProtKB-UniRule"/>
</dbReference>
<dbReference type="EC" id="5.1.99.6" evidence="19"/>
<keyword evidence="7 17" id="KW-0067">ATP-binding</keyword>
<evidence type="ECO:0000313" key="22">
    <source>
        <dbReference type="EMBL" id="MBL6903495.1"/>
    </source>
</evidence>
<evidence type="ECO:0000256" key="16">
    <source>
        <dbReference type="ARBA" id="ARBA00049209"/>
    </source>
</evidence>
<dbReference type="InterPro" id="IPR029056">
    <property type="entry name" value="Ribokinase-like"/>
</dbReference>
<feature type="binding site" evidence="17">
    <location>
        <position position="252"/>
    </location>
    <ligand>
        <name>(6S)-NADPHX</name>
        <dbReference type="ChEBI" id="CHEBI:64076"/>
    </ligand>
</feature>
<feature type="domain" description="YjeF N-terminal" evidence="21">
    <location>
        <begin position="10"/>
        <end position="209"/>
    </location>
</feature>
<comment type="similarity">
    <text evidence="18">Belongs to the NnrE/AIBP family.</text>
</comment>
<dbReference type="PROSITE" id="PS51383">
    <property type="entry name" value="YJEF_C_3"/>
    <property type="match status" value="1"/>
</dbReference>
<dbReference type="EMBL" id="JADHSG010000006">
    <property type="protein sequence ID" value="MBL6903495.1"/>
    <property type="molecule type" value="Genomic_DNA"/>
</dbReference>
<dbReference type="GO" id="GO:0110051">
    <property type="term" value="P:metabolite repair"/>
    <property type="evidence" value="ECO:0007669"/>
    <property type="project" value="TreeGrafter"/>
</dbReference>
<comment type="catalytic activity">
    <reaction evidence="15 17 19">
        <text>(6S)-NADHX + ADP = AMP + phosphate + NADH + H(+)</text>
        <dbReference type="Rhea" id="RHEA:32223"/>
        <dbReference type="ChEBI" id="CHEBI:15378"/>
        <dbReference type="ChEBI" id="CHEBI:43474"/>
        <dbReference type="ChEBI" id="CHEBI:57945"/>
        <dbReference type="ChEBI" id="CHEBI:64074"/>
        <dbReference type="ChEBI" id="CHEBI:456215"/>
        <dbReference type="ChEBI" id="CHEBI:456216"/>
        <dbReference type="EC" id="4.2.1.136"/>
    </reaction>
</comment>
<dbReference type="SUPFAM" id="SSF64153">
    <property type="entry name" value="YjeF N-terminal domain-like"/>
    <property type="match status" value="1"/>
</dbReference>
<comment type="function">
    <text evidence="17">Catalyzes the dehydration of the S-form of NAD(P)HX at the expense of ADP, which is converted to AMP. Together with NAD(P)HX epimerase, which catalyzes the epimerization of the S- and R-forms, the enzyme allows the repair of both epimers of NAD(P)HX, a damaged form of NAD(P)H that is a result of enzymatic or heat-dependent hydration.</text>
</comment>
<evidence type="ECO:0000256" key="12">
    <source>
        <dbReference type="ARBA" id="ARBA00023239"/>
    </source>
</evidence>
<comment type="catalytic activity">
    <reaction evidence="1 18 19">
        <text>(6R)-NADHX = (6S)-NADHX</text>
        <dbReference type="Rhea" id="RHEA:32215"/>
        <dbReference type="ChEBI" id="CHEBI:64074"/>
        <dbReference type="ChEBI" id="CHEBI:64075"/>
        <dbReference type="EC" id="5.1.99.6"/>
    </reaction>
</comment>
<evidence type="ECO:0000256" key="9">
    <source>
        <dbReference type="ARBA" id="ARBA00022958"/>
    </source>
</evidence>
<sequence length="491" mass="52971">MKKLFLSSQVQEYERIYFGKGNSDKELMLQAAKITAEYIEQNFKNKKYICVCGPGNNGGDGYYVGIYLYKAGFEVKIINALEHKTKSHLCFEAFNNARDLNLIHEPLILNNLHKDVLIIDAIFGTSLKGSLDKSIINLIQTINSYENILSIDIPSGINPDTGVACEAYVNANKTISFVGRKLGLSLNEGKIATGEKYFHNLNLHMEKESRATATAYTFKDVKDLLQKRSSNSHKGNFGSTLVLGGDKNMGGAAIMAAEVALKSGSGLVSLISHEVHLKASLVRNPEIMTIGCDQPKEVVSALVGKNVFVCGPGLSLSSWSEQMIKMLIKHLENNDGSVIFDAGALRYIAKNNISLEAIRSSIILTPHPGEAADLLGLSSQEIQKDRIKAARDLEDKYNATIILKGAGTVIADDGIFVCEEGGPELATGGTGDILAGLIGSFIAQGLSAQNASLLAVATHGLAGSEFVKLHGEKGLAASELIPLIRRKINYK</sequence>
<feature type="binding site" evidence="17">
    <location>
        <begin position="404"/>
        <end position="408"/>
    </location>
    <ligand>
        <name>AMP</name>
        <dbReference type="ChEBI" id="CHEBI:456215"/>
    </ligand>
</feature>
<name>A0A937M2K9_9GAMM</name>
<evidence type="ECO:0000256" key="14">
    <source>
        <dbReference type="ARBA" id="ARBA00025153"/>
    </source>
</evidence>
<dbReference type="Proteomes" id="UP000705230">
    <property type="component" value="Unassembled WGS sequence"/>
</dbReference>
<dbReference type="Gene3D" id="3.40.1190.20">
    <property type="match status" value="1"/>
</dbReference>
<evidence type="ECO:0000256" key="13">
    <source>
        <dbReference type="ARBA" id="ARBA00023268"/>
    </source>
</evidence>
<dbReference type="SUPFAM" id="SSF53613">
    <property type="entry name" value="Ribokinase-like"/>
    <property type="match status" value="1"/>
</dbReference>
<dbReference type="HAMAP" id="MF_01965">
    <property type="entry name" value="NADHX_dehydratase"/>
    <property type="match status" value="1"/>
</dbReference>
<keyword evidence="8 17" id="KW-0521">NADP</keyword>
<feature type="binding site" evidence="18">
    <location>
        <position position="155"/>
    </location>
    <ligand>
        <name>K(+)</name>
        <dbReference type="ChEBI" id="CHEBI:29103"/>
    </ligand>
</feature>
<comment type="catalytic activity">
    <reaction evidence="16 17 19">
        <text>(6S)-NADPHX + ADP = AMP + phosphate + NADPH + H(+)</text>
        <dbReference type="Rhea" id="RHEA:32235"/>
        <dbReference type="ChEBI" id="CHEBI:15378"/>
        <dbReference type="ChEBI" id="CHEBI:43474"/>
        <dbReference type="ChEBI" id="CHEBI:57783"/>
        <dbReference type="ChEBI" id="CHEBI:64076"/>
        <dbReference type="ChEBI" id="CHEBI:456215"/>
        <dbReference type="ChEBI" id="CHEBI:456216"/>
        <dbReference type="EC" id="4.2.1.136"/>
    </reaction>
</comment>
<organism evidence="22 23">
    <name type="scientific">SAR86 cluster bacterium</name>
    <dbReference type="NCBI Taxonomy" id="2030880"/>
    <lineage>
        <taxon>Bacteria</taxon>
        <taxon>Pseudomonadati</taxon>
        <taxon>Pseudomonadota</taxon>
        <taxon>Gammaproteobacteria</taxon>
        <taxon>SAR86 cluster</taxon>
    </lineage>
</organism>
<evidence type="ECO:0000256" key="6">
    <source>
        <dbReference type="ARBA" id="ARBA00022741"/>
    </source>
</evidence>
<dbReference type="NCBIfam" id="TIGR00196">
    <property type="entry name" value="yjeF_cterm"/>
    <property type="match status" value="1"/>
</dbReference>
<feature type="binding site" evidence="18">
    <location>
        <begin position="124"/>
        <end position="130"/>
    </location>
    <ligand>
        <name>(6S)-NADPHX</name>
        <dbReference type="ChEBI" id="CHEBI:64076"/>
    </ligand>
</feature>
<evidence type="ECO:0000313" key="23">
    <source>
        <dbReference type="Proteomes" id="UP000705230"/>
    </source>
</evidence>
<dbReference type="Pfam" id="PF03853">
    <property type="entry name" value="YjeF_N"/>
    <property type="match status" value="1"/>
</dbReference>
<feature type="binding site" evidence="18">
    <location>
        <begin position="56"/>
        <end position="60"/>
    </location>
    <ligand>
        <name>(6S)-NADPHX</name>
        <dbReference type="ChEBI" id="CHEBI:64076"/>
    </ligand>
</feature>
<evidence type="ECO:0000256" key="3">
    <source>
        <dbReference type="ARBA" id="ARBA00006001"/>
    </source>
</evidence>
<comment type="caution">
    <text evidence="22">The sequence shown here is derived from an EMBL/GenBank/DDBJ whole genome shotgun (WGS) entry which is preliminary data.</text>
</comment>
<comment type="function">
    <text evidence="14 19">Bifunctional enzyme that catalyzes the epimerization of the S- and R-forms of NAD(P)HX and the dehydration of the S-form of NAD(P)HX at the expense of ADP, which is converted to AMP. This allows the repair of both epimers of NAD(P)HX, a damaged form of NAD(P)H that is a result of enzymatic or heat-dependent hydration.</text>
</comment>
<evidence type="ECO:0000256" key="2">
    <source>
        <dbReference type="ARBA" id="ARBA00000909"/>
    </source>
</evidence>
<evidence type="ECO:0000256" key="19">
    <source>
        <dbReference type="PIRNR" id="PIRNR017184"/>
    </source>
</evidence>
<dbReference type="PANTHER" id="PTHR12592">
    <property type="entry name" value="ATP-DEPENDENT (S)-NAD(P)H-HYDRATE DEHYDRATASE FAMILY MEMBER"/>
    <property type="match status" value="1"/>
</dbReference>
<evidence type="ECO:0000256" key="15">
    <source>
        <dbReference type="ARBA" id="ARBA00048238"/>
    </source>
</evidence>